<feature type="coiled-coil region" evidence="5">
    <location>
        <begin position="74"/>
        <end position="129"/>
    </location>
</feature>
<dbReference type="EMBL" id="JAELVF020000001">
    <property type="protein sequence ID" value="MBU7598217.1"/>
    <property type="molecule type" value="Genomic_DNA"/>
</dbReference>
<dbReference type="SUPFAM" id="SSF54001">
    <property type="entry name" value="Cysteine proteinases"/>
    <property type="match status" value="1"/>
</dbReference>
<organism evidence="9 10">
    <name type="scientific">Streptomyces tardus</name>
    <dbReference type="NCBI Taxonomy" id="2780544"/>
    <lineage>
        <taxon>Bacteria</taxon>
        <taxon>Bacillati</taxon>
        <taxon>Actinomycetota</taxon>
        <taxon>Actinomycetes</taxon>
        <taxon>Kitasatosporales</taxon>
        <taxon>Streptomycetaceae</taxon>
        <taxon>Streptomyces</taxon>
    </lineage>
</organism>
<feature type="signal peptide" evidence="7">
    <location>
        <begin position="1"/>
        <end position="25"/>
    </location>
</feature>
<dbReference type="AlphaFoldDB" id="A0A949JDT7"/>
<feature type="domain" description="NlpC/P60" evidence="8">
    <location>
        <begin position="265"/>
        <end position="381"/>
    </location>
</feature>
<keyword evidence="7" id="KW-0732">Signal</keyword>
<feature type="compositionally biased region" description="Acidic residues" evidence="6">
    <location>
        <begin position="55"/>
        <end position="68"/>
    </location>
</feature>
<dbReference type="InterPro" id="IPR051794">
    <property type="entry name" value="PG_Endopeptidase_C40"/>
</dbReference>
<dbReference type="PROSITE" id="PS51935">
    <property type="entry name" value="NLPC_P60"/>
    <property type="match status" value="1"/>
</dbReference>
<evidence type="ECO:0000256" key="6">
    <source>
        <dbReference type="SAM" id="MobiDB-lite"/>
    </source>
</evidence>
<keyword evidence="4" id="KW-0788">Thiol protease</keyword>
<keyword evidence="10" id="KW-1185">Reference proteome</keyword>
<feature type="region of interest" description="Disordered" evidence="6">
    <location>
        <begin position="24"/>
        <end position="69"/>
    </location>
</feature>
<evidence type="ECO:0000256" key="4">
    <source>
        <dbReference type="ARBA" id="ARBA00022807"/>
    </source>
</evidence>
<evidence type="ECO:0000256" key="2">
    <source>
        <dbReference type="ARBA" id="ARBA00022670"/>
    </source>
</evidence>
<dbReference type="GO" id="GO:0008234">
    <property type="term" value="F:cysteine-type peptidase activity"/>
    <property type="evidence" value="ECO:0007669"/>
    <property type="project" value="UniProtKB-KW"/>
</dbReference>
<evidence type="ECO:0000256" key="7">
    <source>
        <dbReference type="SAM" id="SignalP"/>
    </source>
</evidence>
<dbReference type="Proteomes" id="UP000694501">
    <property type="component" value="Unassembled WGS sequence"/>
</dbReference>
<dbReference type="Gene3D" id="3.90.1720.10">
    <property type="entry name" value="endopeptidase domain like (from Nostoc punctiforme)"/>
    <property type="match status" value="1"/>
</dbReference>
<dbReference type="InterPro" id="IPR000064">
    <property type="entry name" value="NLP_P60_dom"/>
</dbReference>
<keyword evidence="3" id="KW-0378">Hydrolase</keyword>
<proteinExistence type="inferred from homology"/>
<dbReference type="Pfam" id="PF00877">
    <property type="entry name" value="NLPC_P60"/>
    <property type="match status" value="1"/>
</dbReference>
<feature type="chain" id="PRO_5037416241" evidence="7">
    <location>
        <begin position="26"/>
        <end position="381"/>
    </location>
</feature>
<evidence type="ECO:0000256" key="3">
    <source>
        <dbReference type="ARBA" id="ARBA00022801"/>
    </source>
</evidence>
<dbReference type="PANTHER" id="PTHR47359">
    <property type="entry name" value="PEPTIDOGLYCAN DL-ENDOPEPTIDASE CWLO"/>
    <property type="match status" value="1"/>
</dbReference>
<comment type="caution">
    <text evidence="9">The sequence shown here is derived from an EMBL/GenBank/DDBJ whole genome shotgun (WGS) entry which is preliminary data.</text>
</comment>
<evidence type="ECO:0000256" key="1">
    <source>
        <dbReference type="ARBA" id="ARBA00007074"/>
    </source>
</evidence>
<sequence>MIRRGTVLVCALTVLLVPAGGVAYAEPSPSPGTRDPSPPADDPENGDGGSGSGSDEADGTDEPVEIDPELAKRLEKVRKEIDKLHDQAGSATDAYNAAAVKVKKQEKAIADLARKIENNEGRLQNLSNRAGAMARAQYRGVGLPVSSRFTLERDPEKFLRSVGLLYKGQQATKGVINRLDSTQKSLRGSAKKAAEHWAKLEAGRKKRASAKKEIQAKLKKAEKLEADLAEEERELLLDLEDDAAHRRQLEWLRSGVLEEITAKASKKGKRALAFALDQIGKDYKWGATGPGTFDCSGLTLRAWESAGLRIPRTSQAQWAGLDRVKLTSMRPGDLIIYKGDASHVGMYVGEGTMVHAPRTGRQIRVEGVGALPIKGIVRPDA</sequence>
<gene>
    <name evidence="9" type="ORF">JGS22_011465</name>
</gene>
<name>A0A949JDT7_9ACTN</name>
<dbReference type="RefSeq" id="WP_211040023.1">
    <property type="nucleotide sequence ID" value="NZ_JAELVF020000001.1"/>
</dbReference>
<dbReference type="InterPro" id="IPR038765">
    <property type="entry name" value="Papain-like_cys_pep_sf"/>
</dbReference>
<evidence type="ECO:0000259" key="8">
    <source>
        <dbReference type="PROSITE" id="PS51935"/>
    </source>
</evidence>
<accession>A0A949JDT7</accession>
<evidence type="ECO:0000313" key="10">
    <source>
        <dbReference type="Proteomes" id="UP000694501"/>
    </source>
</evidence>
<dbReference type="PANTHER" id="PTHR47359:SF3">
    <property type="entry name" value="NLP_P60 DOMAIN-CONTAINING PROTEIN-RELATED"/>
    <property type="match status" value="1"/>
</dbReference>
<keyword evidence="2" id="KW-0645">Protease</keyword>
<protein>
    <submittedName>
        <fullName evidence="9">C40 family peptidase</fullName>
    </submittedName>
</protein>
<reference evidence="9" key="1">
    <citation type="submission" date="2021-06" db="EMBL/GenBank/DDBJ databases">
        <title>Sequencing of actinobacteria type strains.</title>
        <authorList>
            <person name="Nguyen G.-S."/>
            <person name="Wentzel A."/>
        </authorList>
    </citation>
    <scope>NUCLEOTIDE SEQUENCE</scope>
    <source>
        <strain evidence="9">P38-E01</strain>
    </source>
</reference>
<evidence type="ECO:0000256" key="5">
    <source>
        <dbReference type="SAM" id="Coils"/>
    </source>
</evidence>
<comment type="similarity">
    <text evidence="1">Belongs to the peptidase C40 family.</text>
</comment>
<feature type="coiled-coil region" evidence="5">
    <location>
        <begin position="207"/>
        <end position="241"/>
    </location>
</feature>
<dbReference type="GO" id="GO:0006508">
    <property type="term" value="P:proteolysis"/>
    <property type="evidence" value="ECO:0007669"/>
    <property type="project" value="UniProtKB-KW"/>
</dbReference>
<evidence type="ECO:0000313" key="9">
    <source>
        <dbReference type="EMBL" id="MBU7598217.1"/>
    </source>
</evidence>
<keyword evidence="5" id="KW-0175">Coiled coil</keyword>